<dbReference type="EMBL" id="MU274919">
    <property type="protein sequence ID" value="KAI0087078.1"/>
    <property type="molecule type" value="Genomic_DNA"/>
</dbReference>
<proteinExistence type="predicted"/>
<dbReference type="Proteomes" id="UP001055072">
    <property type="component" value="Unassembled WGS sequence"/>
</dbReference>
<sequence>MSQTPKVRESTEASRNTNADSEAWWKPLKAIEVAGDTTFIQKYNWLYQEAVQERLETAWYSFYNFVVSSAIERTHNQKLKEAMMSLAPQIPLTITPWSEERPASIGDTSTTNDVNNRTYRTRTNQAADPEPFESISQAPSHVRATDDLSAVFTARLSIPAPDASSKEEEEQKDRNRFPDIGVKVAICDNISPVELSVFKLTIDSKFAPHWRVLVLFEIKRLPDLWYATGPKQLQDSENVPFYIDKILQKDMLKQVFEQVEWTFAHYPQQQRILHIGCVGDFCSLRVFRRDKFKRAMDALDKSRKAGLTDEALTWAKITGSDGKSTRLIDVDGKDFNPQFKRAWTIARQELREELKKSPDTFSNQRR</sequence>
<name>A0ACB8TYH6_9APHY</name>
<accession>A0ACB8TYH6</accession>
<organism evidence="1 2">
    <name type="scientific">Irpex rosettiformis</name>
    <dbReference type="NCBI Taxonomy" id="378272"/>
    <lineage>
        <taxon>Eukaryota</taxon>
        <taxon>Fungi</taxon>
        <taxon>Dikarya</taxon>
        <taxon>Basidiomycota</taxon>
        <taxon>Agaricomycotina</taxon>
        <taxon>Agaricomycetes</taxon>
        <taxon>Polyporales</taxon>
        <taxon>Irpicaceae</taxon>
        <taxon>Irpex</taxon>
    </lineage>
</organism>
<keyword evidence="2" id="KW-1185">Reference proteome</keyword>
<gene>
    <name evidence="1" type="ORF">BDY19DRAFT_995162</name>
</gene>
<comment type="caution">
    <text evidence="1">The sequence shown here is derived from an EMBL/GenBank/DDBJ whole genome shotgun (WGS) entry which is preliminary data.</text>
</comment>
<evidence type="ECO:0000313" key="2">
    <source>
        <dbReference type="Proteomes" id="UP001055072"/>
    </source>
</evidence>
<reference evidence="1" key="1">
    <citation type="journal article" date="2021" name="Environ. Microbiol.">
        <title>Gene family expansions and transcriptome signatures uncover fungal adaptations to wood decay.</title>
        <authorList>
            <person name="Hage H."/>
            <person name="Miyauchi S."/>
            <person name="Viragh M."/>
            <person name="Drula E."/>
            <person name="Min B."/>
            <person name="Chaduli D."/>
            <person name="Navarro D."/>
            <person name="Favel A."/>
            <person name="Norest M."/>
            <person name="Lesage-Meessen L."/>
            <person name="Balint B."/>
            <person name="Merenyi Z."/>
            <person name="de Eugenio L."/>
            <person name="Morin E."/>
            <person name="Martinez A.T."/>
            <person name="Baldrian P."/>
            <person name="Stursova M."/>
            <person name="Martinez M.J."/>
            <person name="Novotny C."/>
            <person name="Magnuson J.K."/>
            <person name="Spatafora J.W."/>
            <person name="Maurice S."/>
            <person name="Pangilinan J."/>
            <person name="Andreopoulos W."/>
            <person name="LaButti K."/>
            <person name="Hundley H."/>
            <person name="Na H."/>
            <person name="Kuo A."/>
            <person name="Barry K."/>
            <person name="Lipzen A."/>
            <person name="Henrissat B."/>
            <person name="Riley R."/>
            <person name="Ahrendt S."/>
            <person name="Nagy L.G."/>
            <person name="Grigoriev I.V."/>
            <person name="Martin F."/>
            <person name="Rosso M.N."/>
        </authorList>
    </citation>
    <scope>NUCLEOTIDE SEQUENCE</scope>
    <source>
        <strain evidence="1">CBS 384.51</strain>
    </source>
</reference>
<evidence type="ECO:0000313" key="1">
    <source>
        <dbReference type="EMBL" id="KAI0087078.1"/>
    </source>
</evidence>
<protein>
    <submittedName>
        <fullName evidence="1">Uncharacterized protein</fullName>
    </submittedName>
</protein>